<name>A0ABQ8V5U7_9AGAR</name>
<dbReference type="Proteomes" id="UP001150217">
    <property type="component" value="Unassembled WGS sequence"/>
</dbReference>
<proteinExistence type="predicted"/>
<gene>
    <name evidence="1" type="ORF">C8R41DRAFT_552379</name>
</gene>
<dbReference type="EMBL" id="JANVFT010000076">
    <property type="protein sequence ID" value="KAJ4474791.1"/>
    <property type="molecule type" value="Genomic_DNA"/>
</dbReference>
<sequence>MRFPLFGLNMKACLVFILGVLFITYVTARPVAGLEPDLLSRSNQLVKVHISFPGGTNEFLQSAATRNVREAIINTLEAYTPPGHEIEVIFPTPLRIPAFNKVHEIDFRITLDNGAAGTGLVEAVGEEPDYEDGPFVVRQHVLAQLIAGMVKAKL</sequence>
<keyword evidence="2" id="KW-1185">Reference proteome</keyword>
<evidence type="ECO:0000313" key="2">
    <source>
        <dbReference type="Proteomes" id="UP001150217"/>
    </source>
</evidence>
<accession>A0ABQ8V5U7</accession>
<comment type="caution">
    <text evidence="1">The sequence shown here is derived from an EMBL/GenBank/DDBJ whole genome shotgun (WGS) entry which is preliminary data.</text>
</comment>
<reference evidence="1" key="1">
    <citation type="submission" date="2022-08" db="EMBL/GenBank/DDBJ databases">
        <title>A Global Phylogenomic Analysis of the Shiitake Genus Lentinula.</title>
        <authorList>
            <consortium name="DOE Joint Genome Institute"/>
            <person name="Sierra-Patev S."/>
            <person name="Min B."/>
            <person name="Naranjo-Ortiz M."/>
            <person name="Looney B."/>
            <person name="Konkel Z."/>
            <person name="Slot J.C."/>
            <person name="Sakamoto Y."/>
            <person name="Steenwyk J.L."/>
            <person name="Rokas A."/>
            <person name="Carro J."/>
            <person name="Camarero S."/>
            <person name="Ferreira P."/>
            <person name="Molpeceres G."/>
            <person name="Ruiz-Duenas F.J."/>
            <person name="Serrano A."/>
            <person name="Henrissat B."/>
            <person name="Drula E."/>
            <person name="Hughes K.W."/>
            <person name="Mata J.L."/>
            <person name="Ishikawa N.K."/>
            <person name="Vargas-Isla R."/>
            <person name="Ushijima S."/>
            <person name="Smith C.A."/>
            <person name="Ahrendt S."/>
            <person name="Andreopoulos W."/>
            <person name="He G."/>
            <person name="Labutti K."/>
            <person name="Lipzen A."/>
            <person name="Ng V."/>
            <person name="Riley R."/>
            <person name="Sandor L."/>
            <person name="Barry K."/>
            <person name="Martinez A.T."/>
            <person name="Xiao Y."/>
            <person name="Gibbons J.G."/>
            <person name="Terashima K."/>
            <person name="Grigoriev I.V."/>
            <person name="Hibbett D.S."/>
        </authorList>
    </citation>
    <scope>NUCLEOTIDE SEQUENCE</scope>
    <source>
        <strain evidence="1">RHP3577 ss4</strain>
    </source>
</reference>
<evidence type="ECO:0000313" key="1">
    <source>
        <dbReference type="EMBL" id="KAJ4474791.1"/>
    </source>
</evidence>
<organism evidence="1 2">
    <name type="scientific">Lentinula lateritia</name>
    <dbReference type="NCBI Taxonomy" id="40482"/>
    <lineage>
        <taxon>Eukaryota</taxon>
        <taxon>Fungi</taxon>
        <taxon>Dikarya</taxon>
        <taxon>Basidiomycota</taxon>
        <taxon>Agaricomycotina</taxon>
        <taxon>Agaricomycetes</taxon>
        <taxon>Agaricomycetidae</taxon>
        <taxon>Agaricales</taxon>
        <taxon>Marasmiineae</taxon>
        <taxon>Omphalotaceae</taxon>
        <taxon>Lentinula</taxon>
    </lineage>
</organism>
<protein>
    <submittedName>
        <fullName evidence="1">Uncharacterized protein</fullName>
    </submittedName>
</protein>